<organism evidence="1 2">
    <name type="scientific">Tianweitania sediminis</name>
    <dbReference type="NCBI Taxonomy" id="1502156"/>
    <lineage>
        <taxon>Bacteria</taxon>
        <taxon>Pseudomonadati</taxon>
        <taxon>Pseudomonadota</taxon>
        <taxon>Alphaproteobacteria</taxon>
        <taxon>Hyphomicrobiales</taxon>
        <taxon>Phyllobacteriaceae</taxon>
        <taxon>Tianweitania</taxon>
    </lineage>
</organism>
<sequence>MFFCHRCDSYSTMRAIDVRQLADLIVAGEREASHALLDGLHPGELMPFEAHQRIVEARRLPNPATPPRTPA</sequence>
<gene>
    <name evidence="1" type="ORF">J5Y06_07285</name>
</gene>
<evidence type="ECO:0000313" key="2">
    <source>
        <dbReference type="Proteomes" id="UP000666240"/>
    </source>
</evidence>
<dbReference type="AlphaFoldDB" id="A0A8J7R0R4"/>
<dbReference type="Proteomes" id="UP000666240">
    <property type="component" value="Unassembled WGS sequence"/>
</dbReference>
<dbReference type="RefSeq" id="WP_209334491.1">
    <property type="nucleotide sequence ID" value="NZ_JAGIYY010000002.1"/>
</dbReference>
<name>A0A8J7R0R4_9HYPH</name>
<keyword evidence="2" id="KW-1185">Reference proteome</keyword>
<dbReference type="EMBL" id="JAGIYY010000002">
    <property type="protein sequence ID" value="MBP0438448.1"/>
    <property type="molecule type" value="Genomic_DNA"/>
</dbReference>
<protein>
    <submittedName>
        <fullName evidence="1">Uncharacterized protein</fullName>
    </submittedName>
</protein>
<proteinExistence type="predicted"/>
<accession>A0A8J7R0R4</accession>
<evidence type="ECO:0000313" key="1">
    <source>
        <dbReference type="EMBL" id="MBP0438448.1"/>
    </source>
</evidence>
<comment type="caution">
    <text evidence="1">The sequence shown here is derived from an EMBL/GenBank/DDBJ whole genome shotgun (WGS) entry which is preliminary data.</text>
</comment>
<reference evidence="1" key="1">
    <citation type="submission" date="2021-03" db="EMBL/GenBank/DDBJ databases">
        <title>Genome sequencing and assembly of Tianweitania sediminis.</title>
        <authorList>
            <person name="Chhetri G."/>
        </authorList>
    </citation>
    <scope>NUCLEOTIDE SEQUENCE</scope>
    <source>
        <strain evidence="1">Z8</strain>
    </source>
</reference>